<dbReference type="Gene3D" id="1.25.10.10">
    <property type="entry name" value="Leucine-rich Repeat Variant"/>
    <property type="match status" value="1"/>
</dbReference>
<comment type="caution">
    <text evidence="2">The sequence shown here is derived from an EMBL/GenBank/DDBJ whole genome shotgun (WGS) entry which is preliminary data.</text>
</comment>
<proteinExistence type="predicted"/>
<keyword evidence="3" id="KW-1185">Reference proteome</keyword>
<dbReference type="AlphaFoldDB" id="W9XQ75"/>
<organism evidence="2 3">
    <name type="scientific">Capronia coronata CBS 617.96</name>
    <dbReference type="NCBI Taxonomy" id="1182541"/>
    <lineage>
        <taxon>Eukaryota</taxon>
        <taxon>Fungi</taxon>
        <taxon>Dikarya</taxon>
        <taxon>Ascomycota</taxon>
        <taxon>Pezizomycotina</taxon>
        <taxon>Eurotiomycetes</taxon>
        <taxon>Chaetothyriomycetidae</taxon>
        <taxon>Chaetothyriales</taxon>
        <taxon>Herpotrichiellaceae</taxon>
        <taxon>Capronia</taxon>
    </lineage>
</organism>
<evidence type="ECO:0000313" key="3">
    <source>
        <dbReference type="Proteomes" id="UP000019484"/>
    </source>
</evidence>
<dbReference type="STRING" id="1182541.W9XQ75"/>
<name>W9XQ75_9EURO</name>
<dbReference type="HOGENOM" id="CLU_1906722_0_0_1"/>
<dbReference type="RefSeq" id="XP_007727782.1">
    <property type="nucleotide sequence ID" value="XM_007729592.1"/>
</dbReference>
<dbReference type="Proteomes" id="UP000019484">
    <property type="component" value="Unassembled WGS sequence"/>
</dbReference>
<gene>
    <name evidence="2" type="ORF">A1O1_08734</name>
</gene>
<evidence type="ECO:0000259" key="1">
    <source>
        <dbReference type="Pfam" id="PF08324"/>
    </source>
</evidence>
<dbReference type="InterPro" id="IPR011989">
    <property type="entry name" value="ARM-like"/>
</dbReference>
<evidence type="ECO:0000313" key="2">
    <source>
        <dbReference type="EMBL" id="EXJ79470.1"/>
    </source>
</evidence>
<accession>W9XQ75</accession>
<dbReference type="InterPro" id="IPR013535">
    <property type="entry name" value="PUL_dom"/>
</dbReference>
<protein>
    <recommendedName>
        <fullName evidence="1">PUL domain-containing protein</fullName>
    </recommendedName>
</protein>
<dbReference type="GeneID" id="19163581"/>
<dbReference type="EMBL" id="AMWN01000009">
    <property type="protein sequence ID" value="EXJ79470.1"/>
    <property type="molecule type" value="Genomic_DNA"/>
</dbReference>
<sequence>MIESLASQCLLSPHANARLLAAALVYNLAAYSHNQRIHAQTTSAVVAEESAMPSDDLSAALLESITSLASVTSSTNSKGNANLKETLHALLLALGMLLYAAPPENMLWDLCQAMDLREVLKEIKSNGRDLGDEVKSEPLLKEVGDELLGRGGF</sequence>
<dbReference type="eggNOG" id="ENOG502T6X6">
    <property type="taxonomic scope" value="Eukaryota"/>
</dbReference>
<reference evidence="2 3" key="1">
    <citation type="submission" date="2013-03" db="EMBL/GenBank/DDBJ databases">
        <title>The Genome Sequence of Capronia coronata CBS 617.96.</title>
        <authorList>
            <consortium name="The Broad Institute Genomics Platform"/>
            <person name="Cuomo C."/>
            <person name="de Hoog S."/>
            <person name="Gorbushina A."/>
            <person name="Walker B."/>
            <person name="Young S.K."/>
            <person name="Zeng Q."/>
            <person name="Gargeya S."/>
            <person name="Fitzgerald M."/>
            <person name="Haas B."/>
            <person name="Abouelleil A."/>
            <person name="Allen A.W."/>
            <person name="Alvarado L."/>
            <person name="Arachchi H.M."/>
            <person name="Berlin A.M."/>
            <person name="Chapman S.B."/>
            <person name="Gainer-Dewar J."/>
            <person name="Goldberg J."/>
            <person name="Griggs A."/>
            <person name="Gujja S."/>
            <person name="Hansen M."/>
            <person name="Howarth C."/>
            <person name="Imamovic A."/>
            <person name="Ireland A."/>
            <person name="Larimer J."/>
            <person name="McCowan C."/>
            <person name="Murphy C."/>
            <person name="Pearson M."/>
            <person name="Poon T.W."/>
            <person name="Priest M."/>
            <person name="Roberts A."/>
            <person name="Saif S."/>
            <person name="Shea T."/>
            <person name="Sisk P."/>
            <person name="Sykes S."/>
            <person name="Wortman J."/>
            <person name="Nusbaum C."/>
            <person name="Birren B."/>
        </authorList>
    </citation>
    <scope>NUCLEOTIDE SEQUENCE [LARGE SCALE GENOMIC DNA]</scope>
    <source>
        <strain evidence="2 3">CBS 617.96</strain>
    </source>
</reference>
<feature type="domain" description="PUL" evidence="1">
    <location>
        <begin position="2"/>
        <end position="146"/>
    </location>
</feature>
<dbReference type="Pfam" id="PF08324">
    <property type="entry name" value="PUL"/>
    <property type="match status" value="1"/>
</dbReference>